<dbReference type="PRINTS" id="PR00727">
    <property type="entry name" value="LEADERPTASE"/>
</dbReference>
<dbReference type="InterPro" id="IPR000223">
    <property type="entry name" value="Pept_S26A_signal_pept_1"/>
</dbReference>
<dbReference type="PROSITE" id="PS00501">
    <property type="entry name" value="SPASE_I_1"/>
    <property type="match status" value="1"/>
</dbReference>
<dbReference type="Gene3D" id="2.10.109.10">
    <property type="entry name" value="Umud Fragment, subunit A"/>
    <property type="match status" value="1"/>
</dbReference>
<evidence type="ECO:0000256" key="5">
    <source>
        <dbReference type="ARBA" id="ARBA00022670"/>
    </source>
</evidence>
<dbReference type="PANTHER" id="PTHR43390">
    <property type="entry name" value="SIGNAL PEPTIDASE I"/>
    <property type="match status" value="1"/>
</dbReference>
<evidence type="ECO:0000313" key="12">
    <source>
        <dbReference type="Proteomes" id="UP000298324"/>
    </source>
</evidence>
<dbReference type="SUPFAM" id="SSF51306">
    <property type="entry name" value="LexA/Signal peptidase"/>
    <property type="match status" value="1"/>
</dbReference>
<comment type="caution">
    <text evidence="11">The sequence shown here is derived from an EMBL/GenBank/DDBJ whole genome shotgun (WGS) entry which is preliminary data.</text>
</comment>
<dbReference type="InterPro" id="IPR019757">
    <property type="entry name" value="Pept_S26A_signal_pept_1_Lys-AS"/>
</dbReference>
<comment type="similarity">
    <text evidence="3 9">Belongs to the peptidase S26 family.</text>
</comment>
<dbReference type="EC" id="3.4.21.89" evidence="4 8"/>
<evidence type="ECO:0000256" key="1">
    <source>
        <dbReference type="ARBA" id="ARBA00000677"/>
    </source>
</evidence>
<dbReference type="CDD" id="cd06530">
    <property type="entry name" value="S26_SPase_I"/>
    <property type="match status" value="1"/>
</dbReference>
<keyword evidence="12" id="KW-1185">Reference proteome</keyword>
<sequence length="211" mass="23834">MAQSLFRFLALKGKKRVGNAGKKQGGSAVEDKSIEELPEKPKNSSFFREITESIVIAVVLAVLIRLFILEPFYIPSGSMEPTLKEGDRIIVSKLNYHFQDPARGDVVVFKYPLDQKRNFVKRLIATGGETVALKSSRLYINGQAVPEDYLPAGLRFNDYGPREVPQGSYLMLGDNRNNSDDSRVWGFLPRDLMIGKAVLIYWPLDRIRIIN</sequence>
<feature type="active site" evidence="7">
    <location>
        <position position="78"/>
    </location>
</feature>
<evidence type="ECO:0000256" key="4">
    <source>
        <dbReference type="ARBA" id="ARBA00013208"/>
    </source>
</evidence>
<dbReference type="GO" id="GO:0006465">
    <property type="term" value="P:signal peptide processing"/>
    <property type="evidence" value="ECO:0007669"/>
    <property type="project" value="InterPro"/>
</dbReference>
<comment type="subcellular location">
    <subcellularLocation>
        <location evidence="2">Cell membrane</location>
        <topology evidence="2">Single-pass type II membrane protein</topology>
    </subcellularLocation>
    <subcellularLocation>
        <location evidence="9">Membrane</location>
        <topology evidence="9">Single-pass type II membrane protein</topology>
    </subcellularLocation>
</comment>
<evidence type="ECO:0000256" key="8">
    <source>
        <dbReference type="RuleBase" id="RU003993"/>
    </source>
</evidence>
<dbReference type="GO" id="GO:0009003">
    <property type="term" value="F:signal peptidase activity"/>
    <property type="evidence" value="ECO:0007669"/>
    <property type="project" value="UniProtKB-EC"/>
</dbReference>
<proteinExistence type="inferred from homology"/>
<reference evidence="11 12" key="1">
    <citation type="journal article" date="2018" name="Environ. Microbiol.">
        <title>Novel energy conservation strategies and behaviour of Pelotomaculum schinkii driving syntrophic propionate catabolism.</title>
        <authorList>
            <person name="Hidalgo-Ahumada C.A.P."/>
            <person name="Nobu M.K."/>
            <person name="Narihiro T."/>
            <person name="Tamaki H."/>
            <person name="Liu W.T."/>
            <person name="Kamagata Y."/>
            <person name="Stams A.J.M."/>
            <person name="Imachi H."/>
            <person name="Sousa D.Z."/>
        </authorList>
    </citation>
    <scope>NUCLEOTIDE SEQUENCE [LARGE SCALE GENOMIC DNA]</scope>
    <source>
        <strain evidence="11 12">HH</strain>
    </source>
</reference>
<dbReference type="Pfam" id="PF10502">
    <property type="entry name" value="Peptidase_S26"/>
    <property type="match status" value="1"/>
</dbReference>
<dbReference type="AlphaFoldDB" id="A0A4Y7R9L5"/>
<dbReference type="InterPro" id="IPR019533">
    <property type="entry name" value="Peptidase_S26"/>
</dbReference>
<keyword evidence="6 8" id="KW-0378">Hydrolase</keyword>
<feature type="domain" description="Peptidase S26" evidence="10">
    <location>
        <begin position="48"/>
        <end position="202"/>
    </location>
</feature>
<evidence type="ECO:0000259" key="10">
    <source>
        <dbReference type="Pfam" id="PF10502"/>
    </source>
</evidence>
<dbReference type="GO" id="GO:0005886">
    <property type="term" value="C:plasma membrane"/>
    <property type="evidence" value="ECO:0007669"/>
    <property type="project" value="UniProtKB-SubCell"/>
</dbReference>
<evidence type="ECO:0000256" key="7">
    <source>
        <dbReference type="PIRSR" id="PIRSR600223-1"/>
    </source>
</evidence>
<dbReference type="InterPro" id="IPR019758">
    <property type="entry name" value="Pept_S26A_signal_pept_1_CS"/>
</dbReference>
<dbReference type="EMBL" id="QFGA01000002">
    <property type="protein sequence ID" value="TEB05476.1"/>
    <property type="molecule type" value="Genomic_DNA"/>
</dbReference>
<dbReference type="NCBIfam" id="TIGR02227">
    <property type="entry name" value="sigpep_I_bact"/>
    <property type="match status" value="1"/>
</dbReference>
<gene>
    <name evidence="11" type="primary">sipT_2</name>
    <name evidence="11" type="ORF">Psch_02517</name>
</gene>
<dbReference type="PANTHER" id="PTHR43390:SF1">
    <property type="entry name" value="CHLOROPLAST PROCESSING PEPTIDASE"/>
    <property type="match status" value="1"/>
</dbReference>
<dbReference type="Proteomes" id="UP000298324">
    <property type="component" value="Unassembled WGS sequence"/>
</dbReference>
<dbReference type="PROSITE" id="PS00761">
    <property type="entry name" value="SPASE_I_3"/>
    <property type="match status" value="1"/>
</dbReference>
<protein>
    <recommendedName>
        <fullName evidence="4 8">Signal peptidase I</fullName>
        <ecNumber evidence="4 8">3.4.21.89</ecNumber>
    </recommendedName>
</protein>
<evidence type="ECO:0000256" key="9">
    <source>
        <dbReference type="RuleBase" id="RU362042"/>
    </source>
</evidence>
<accession>A0A4Y7R9L5</accession>
<evidence type="ECO:0000256" key="2">
    <source>
        <dbReference type="ARBA" id="ARBA00004401"/>
    </source>
</evidence>
<dbReference type="InterPro" id="IPR019756">
    <property type="entry name" value="Pept_S26A_signal_pept_1_Ser-AS"/>
</dbReference>
<dbReference type="InterPro" id="IPR036286">
    <property type="entry name" value="LexA/Signal_pep-like_sf"/>
</dbReference>
<organism evidence="11 12">
    <name type="scientific">Pelotomaculum schinkii</name>
    <dbReference type="NCBI Taxonomy" id="78350"/>
    <lineage>
        <taxon>Bacteria</taxon>
        <taxon>Bacillati</taxon>
        <taxon>Bacillota</taxon>
        <taxon>Clostridia</taxon>
        <taxon>Eubacteriales</taxon>
        <taxon>Desulfotomaculaceae</taxon>
        <taxon>Pelotomaculum</taxon>
    </lineage>
</organism>
<comment type="catalytic activity">
    <reaction evidence="1 8">
        <text>Cleavage of hydrophobic, N-terminal signal or leader sequences from secreted and periplasmic proteins.</text>
        <dbReference type="EC" id="3.4.21.89"/>
    </reaction>
</comment>
<evidence type="ECO:0000256" key="6">
    <source>
        <dbReference type="ARBA" id="ARBA00022801"/>
    </source>
</evidence>
<evidence type="ECO:0000256" key="3">
    <source>
        <dbReference type="ARBA" id="ARBA00009370"/>
    </source>
</evidence>
<dbReference type="PROSITE" id="PS00760">
    <property type="entry name" value="SPASE_I_2"/>
    <property type="match status" value="1"/>
</dbReference>
<evidence type="ECO:0000313" key="11">
    <source>
        <dbReference type="EMBL" id="TEB05476.1"/>
    </source>
</evidence>
<name>A0A4Y7R9L5_9FIRM</name>
<dbReference type="GO" id="GO:0004252">
    <property type="term" value="F:serine-type endopeptidase activity"/>
    <property type="evidence" value="ECO:0007669"/>
    <property type="project" value="InterPro"/>
</dbReference>
<keyword evidence="5 8" id="KW-0645">Protease</keyword>
<feature type="active site" evidence="7">
    <location>
        <position position="121"/>
    </location>
</feature>